<dbReference type="Gene3D" id="3.10.20.90">
    <property type="entry name" value="Phosphatidylinositol 3-kinase Catalytic Subunit, Chain A, domain 1"/>
    <property type="match status" value="1"/>
</dbReference>
<gene>
    <name evidence="2" type="ORF">TRITD_1Av1G202240</name>
</gene>
<keyword evidence="3" id="KW-1185">Reference proteome</keyword>
<dbReference type="PROSITE" id="PS50053">
    <property type="entry name" value="UBIQUITIN_2"/>
    <property type="match status" value="1"/>
</dbReference>
<dbReference type="InterPro" id="IPR029071">
    <property type="entry name" value="Ubiquitin-like_domsf"/>
</dbReference>
<accession>A0A9R0QDR1</accession>
<feature type="domain" description="Ubiquitin-like" evidence="1">
    <location>
        <begin position="192"/>
        <end position="269"/>
    </location>
</feature>
<sequence>MPSSHSALCTALTASVALCHGVGDALFPVCLGFSLIVMYDATGVRRHAGMQAEVLNKIVEDLFQGHPISERKLKELLGHTPSQVFAGAFLGILVAWPLLARETNGFATTFICWKQTTLFPTNKGFPLGALVGVEIRKRLLGSKSKLTFIKPGHLVASVPRNRTPRISRKNHTAEAMPPPCSGRDSKAAVKPLMVTIKVVSQEKVLRHTMSRADKLQVLLDAWYRKVPDVTYGTGVFLFEGVRLRGDKTPADLEMEDGDMIDFFEHMDGGGPFVAGSMSAH</sequence>
<dbReference type="Pfam" id="PF02681">
    <property type="entry name" value="DUF212"/>
    <property type="match status" value="1"/>
</dbReference>
<dbReference type="Proteomes" id="UP000324705">
    <property type="component" value="Chromosome 1A"/>
</dbReference>
<dbReference type="CDD" id="cd01763">
    <property type="entry name" value="Ubl_SUMO_like"/>
    <property type="match status" value="1"/>
</dbReference>
<evidence type="ECO:0000259" key="1">
    <source>
        <dbReference type="PROSITE" id="PS50053"/>
    </source>
</evidence>
<name>A0A9R0QDR1_TRITD</name>
<evidence type="ECO:0000313" key="2">
    <source>
        <dbReference type="EMBL" id="VAH09704.1"/>
    </source>
</evidence>
<dbReference type="AlphaFoldDB" id="A0A9R0QDR1"/>
<dbReference type="InterPro" id="IPR022617">
    <property type="entry name" value="Rad60/SUMO-like_dom"/>
</dbReference>
<dbReference type="Gramene" id="TRITD1Av1G202240.1">
    <property type="protein sequence ID" value="TRITD1Av1G202240.1"/>
    <property type="gene ID" value="TRITD1Av1G202240"/>
</dbReference>
<evidence type="ECO:0000313" key="3">
    <source>
        <dbReference type="Proteomes" id="UP000324705"/>
    </source>
</evidence>
<dbReference type="Pfam" id="PF11976">
    <property type="entry name" value="Rad60-SLD"/>
    <property type="match status" value="1"/>
</dbReference>
<organism evidence="2 3">
    <name type="scientific">Triticum turgidum subsp. durum</name>
    <name type="common">Durum wheat</name>
    <name type="synonym">Triticum durum</name>
    <dbReference type="NCBI Taxonomy" id="4567"/>
    <lineage>
        <taxon>Eukaryota</taxon>
        <taxon>Viridiplantae</taxon>
        <taxon>Streptophyta</taxon>
        <taxon>Embryophyta</taxon>
        <taxon>Tracheophyta</taxon>
        <taxon>Spermatophyta</taxon>
        <taxon>Magnoliopsida</taxon>
        <taxon>Liliopsida</taxon>
        <taxon>Poales</taxon>
        <taxon>Poaceae</taxon>
        <taxon>BOP clade</taxon>
        <taxon>Pooideae</taxon>
        <taxon>Triticodae</taxon>
        <taxon>Triticeae</taxon>
        <taxon>Triticinae</taxon>
        <taxon>Triticum</taxon>
    </lineage>
</organism>
<dbReference type="InterPro" id="IPR003832">
    <property type="entry name" value="DUF212"/>
</dbReference>
<dbReference type="InterPro" id="IPR000626">
    <property type="entry name" value="Ubiquitin-like_dom"/>
</dbReference>
<dbReference type="EMBL" id="LT934111">
    <property type="protein sequence ID" value="VAH09704.1"/>
    <property type="molecule type" value="Genomic_DNA"/>
</dbReference>
<dbReference type="PANTHER" id="PTHR31446:SF29">
    <property type="entry name" value="ACID PHOSPHATASE_VANADIUM-DEPENDENT HALOPEROXIDASE-RELATED PROTEIN"/>
    <property type="match status" value="1"/>
</dbReference>
<protein>
    <recommendedName>
        <fullName evidence="1">Ubiquitin-like domain-containing protein</fullName>
    </recommendedName>
</protein>
<proteinExistence type="predicted"/>
<reference evidence="2 3" key="1">
    <citation type="submission" date="2017-09" db="EMBL/GenBank/DDBJ databases">
        <authorList>
            <consortium name="International Durum Wheat Genome Sequencing Consortium (IDWGSC)"/>
            <person name="Milanesi L."/>
        </authorList>
    </citation>
    <scope>NUCLEOTIDE SEQUENCE [LARGE SCALE GENOMIC DNA]</scope>
    <source>
        <strain evidence="3">cv. Svevo</strain>
    </source>
</reference>
<dbReference type="PANTHER" id="PTHR31446">
    <property type="entry name" value="ACID PHOSPHATASE/VANADIUM-DEPENDENT HALOPEROXIDASE-RELATED PROTEIN"/>
    <property type="match status" value="1"/>
</dbReference>
<dbReference type="SUPFAM" id="SSF54236">
    <property type="entry name" value="Ubiquitin-like"/>
    <property type="match status" value="1"/>
</dbReference>
<dbReference type="CDD" id="cd01610">
    <property type="entry name" value="PAP2_like"/>
    <property type="match status" value="1"/>
</dbReference>